<keyword evidence="2" id="KW-1185">Reference proteome</keyword>
<sequence>MSTSTDIKPSISLKLLVDTKGKRVLFAEVGKDFVDFLLSLMSLPIGTVIRLLSCEDMVGSLGKLYESFDKLSNAYIRPDVSRDTVLKPKGPIFDSTATLFSLPSNNAILGNQVYICGYCKRYATYNPKDSCSRCGHTMSTSIPVVKSEASSQKGSTSNGKGYVKEVVTYMVMDDLELKPMSTICGIALLNKFKIEDIGVLEEKDVSMGMAEGLKLLKASLESKTVLTNVFLRKESDIVTGPTFES</sequence>
<accession>A0A2P5F126</accession>
<evidence type="ECO:0000313" key="1">
    <source>
        <dbReference type="EMBL" id="PON91469.1"/>
    </source>
</evidence>
<dbReference type="PANTHER" id="PTHR33103:SF19">
    <property type="entry name" value="OS09G0544700 PROTEIN"/>
    <property type="match status" value="1"/>
</dbReference>
<proteinExistence type="predicted"/>
<comment type="caution">
    <text evidence="1">The sequence shown here is derived from an EMBL/GenBank/DDBJ whole genome shotgun (WGS) entry which is preliminary data.</text>
</comment>
<dbReference type="InParanoid" id="A0A2P5F126"/>
<dbReference type="Pfam" id="PF05056">
    <property type="entry name" value="DUF674"/>
    <property type="match status" value="1"/>
</dbReference>
<evidence type="ECO:0000313" key="2">
    <source>
        <dbReference type="Proteomes" id="UP000237000"/>
    </source>
</evidence>
<dbReference type="Proteomes" id="UP000237000">
    <property type="component" value="Unassembled WGS sequence"/>
</dbReference>
<dbReference type="STRING" id="63057.A0A2P5F126"/>
<dbReference type="PANTHER" id="PTHR33103">
    <property type="entry name" value="OS01G0153900 PROTEIN"/>
    <property type="match status" value="1"/>
</dbReference>
<dbReference type="EMBL" id="JXTC01000074">
    <property type="protein sequence ID" value="PON91469.1"/>
    <property type="molecule type" value="Genomic_DNA"/>
</dbReference>
<dbReference type="OrthoDB" id="2014278at2759"/>
<gene>
    <name evidence="1" type="ORF">TorRG33x02_127520</name>
</gene>
<evidence type="ECO:0008006" key="3">
    <source>
        <dbReference type="Google" id="ProtNLM"/>
    </source>
</evidence>
<dbReference type="AlphaFoldDB" id="A0A2P5F126"/>
<protein>
    <recommendedName>
        <fullName evidence="3">DUF674 domain-containing protein</fullName>
    </recommendedName>
</protein>
<organism evidence="1 2">
    <name type="scientific">Trema orientale</name>
    <name type="common">Charcoal tree</name>
    <name type="synonym">Celtis orientalis</name>
    <dbReference type="NCBI Taxonomy" id="63057"/>
    <lineage>
        <taxon>Eukaryota</taxon>
        <taxon>Viridiplantae</taxon>
        <taxon>Streptophyta</taxon>
        <taxon>Embryophyta</taxon>
        <taxon>Tracheophyta</taxon>
        <taxon>Spermatophyta</taxon>
        <taxon>Magnoliopsida</taxon>
        <taxon>eudicotyledons</taxon>
        <taxon>Gunneridae</taxon>
        <taxon>Pentapetalae</taxon>
        <taxon>rosids</taxon>
        <taxon>fabids</taxon>
        <taxon>Rosales</taxon>
        <taxon>Cannabaceae</taxon>
        <taxon>Trema</taxon>
    </lineage>
</organism>
<reference evidence="2" key="1">
    <citation type="submission" date="2016-06" db="EMBL/GenBank/DDBJ databases">
        <title>Parallel loss of symbiosis genes in relatives of nitrogen-fixing non-legume Parasponia.</title>
        <authorList>
            <person name="Van Velzen R."/>
            <person name="Holmer R."/>
            <person name="Bu F."/>
            <person name="Rutten L."/>
            <person name="Van Zeijl A."/>
            <person name="Liu W."/>
            <person name="Santuari L."/>
            <person name="Cao Q."/>
            <person name="Sharma T."/>
            <person name="Shen D."/>
            <person name="Roswanjaya Y."/>
            <person name="Wardhani T."/>
            <person name="Kalhor M.S."/>
            <person name="Jansen J."/>
            <person name="Van den Hoogen J."/>
            <person name="Gungor B."/>
            <person name="Hartog M."/>
            <person name="Hontelez J."/>
            <person name="Verver J."/>
            <person name="Yang W.-C."/>
            <person name="Schijlen E."/>
            <person name="Repin R."/>
            <person name="Schilthuizen M."/>
            <person name="Schranz E."/>
            <person name="Heidstra R."/>
            <person name="Miyata K."/>
            <person name="Fedorova E."/>
            <person name="Kohlen W."/>
            <person name="Bisseling T."/>
            <person name="Smit S."/>
            <person name="Geurts R."/>
        </authorList>
    </citation>
    <scope>NUCLEOTIDE SEQUENCE [LARGE SCALE GENOMIC DNA]</scope>
    <source>
        <strain evidence="2">cv. RG33-2</strain>
    </source>
</reference>
<dbReference type="InterPro" id="IPR007750">
    <property type="entry name" value="DUF674"/>
</dbReference>
<name>A0A2P5F126_TREOI</name>